<proteinExistence type="predicted"/>
<sequence>MKSLLKRESGDDVEGTFSNLRFTDDIVLFSKSITEAETMLKELGSREADRTANQPEEDSVHEECLLRKVGKRIGLRINRKKTQFEERYLRGSGNGIKRLYKRRRSMNMRTI</sequence>
<gene>
    <name evidence="1" type="ORF">SVUK_LOCUS18976</name>
</gene>
<evidence type="ECO:0008006" key="3">
    <source>
        <dbReference type="Google" id="ProtNLM"/>
    </source>
</evidence>
<keyword evidence="2" id="KW-1185">Reference proteome</keyword>
<dbReference type="OrthoDB" id="5859497at2759"/>
<reference evidence="1 2" key="1">
    <citation type="submission" date="2018-11" db="EMBL/GenBank/DDBJ databases">
        <authorList>
            <consortium name="Pathogen Informatics"/>
        </authorList>
    </citation>
    <scope>NUCLEOTIDE SEQUENCE [LARGE SCALE GENOMIC DNA]</scope>
</reference>
<dbReference type="AlphaFoldDB" id="A0A3P7LXZ3"/>
<dbReference type="Proteomes" id="UP000270094">
    <property type="component" value="Unassembled WGS sequence"/>
</dbReference>
<organism evidence="1 2">
    <name type="scientific">Strongylus vulgaris</name>
    <name type="common">Blood worm</name>
    <dbReference type="NCBI Taxonomy" id="40348"/>
    <lineage>
        <taxon>Eukaryota</taxon>
        <taxon>Metazoa</taxon>
        <taxon>Ecdysozoa</taxon>
        <taxon>Nematoda</taxon>
        <taxon>Chromadorea</taxon>
        <taxon>Rhabditida</taxon>
        <taxon>Rhabditina</taxon>
        <taxon>Rhabditomorpha</taxon>
        <taxon>Strongyloidea</taxon>
        <taxon>Strongylidae</taxon>
        <taxon>Strongylus</taxon>
    </lineage>
</organism>
<accession>A0A3P7LXZ3</accession>
<evidence type="ECO:0000313" key="1">
    <source>
        <dbReference type="EMBL" id="VDM83978.1"/>
    </source>
</evidence>
<evidence type="ECO:0000313" key="2">
    <source>
        <dbReference type="Proteomes" id="UP000270094"/>
    </source>
</evidence>
<name>A0A3P7LXZ3_STRVU</name>
<protein>
    <recommendedName>
        <fullName evidence="3">Reverse transcriptase domain-containing protein</fullName>
    </recommendedName>
</protein>
<dbReference type="EMBL" id="UYYB01126655">
    <property type="protein sequence ID" value="VDM83978.1"/>
    <property type="molecule type" value="Genomic_DNA"/>
</dbReference>